<gene>
    <name evidence="1" type="ORF">ODALV1_LOCUS26064</name>
</gene>
<sequence length="343" mass="39537">MTHLDISDAFIDPKDLRKIILELTPNLQVFIFKRNFLSLTPISSIASNVLVWEERYRPQESTINKNLTHLTIMDIDIEHRGLPFNWIDIISHFPNLKHLKLGLESTSRRLALRTLEEFLQAVILVRQNCGQHYLAQLQHLDIMEIPQSMFLARLPRKILDFLRQLAFPLSSLALDIGVDQFRVDRLALKNTLELHSTSLQNLTVYQNFCVKPFRFYLQLPHLTHLKLIGYIPKNLCFLNELPMLKMFVLLDGFSSVGVSNIKTDWSATFSAIKFKAKKQSDFGYTYPVKTTFSCANFRGVILPNLETLVVGTQFLDGKQMKYLAKLVPNIKTLQLGIGRLVHK</sequence>
<keyword evidence="2" id="KW-1185">Reference proteome</keyword>
<reference evidence="1 2" key="1">
    <citation type="submission" date="2024-08" db="EMBL/GenBank/DDBJ databases">
        <authorList>
            <person name="Cucini C."/>
            <person name="Frati F."/>
        </authorList>
    </citation>
    <scope>NUCLEOTIDE SEQUENCE [LARGE SCALE GENOMIC DNA]</scope>
</reference>
<dbReference type="SUPFAM" id="SSF52047">
    <property type="entry name" value="RNI-like"/>
    <property type="match status" value="1"/>
</dbReference>
<protein>
    <submittedName>
        <fullName evidence="1">Uncharacterized protein</fullName>
    </submittedName>
</protein>
<dbReference type="Gene3D" id="3.80.10.10">
    <property type="entry name" value="Ribonuclease Inhibitor"/>
    <property type="match status" value="1"/>
</dbReference>
<comment type="caution">
    <text evidence="1">The sequence shown here is derived from an EMBL/GenBank/DDBJ whole genome shotgun (WGS) entry which is preliminary data.</text>
</comment>
<evidence type="ECO:0000313" key="1">
    <source>
        <dbReference type="EMBL" id="CAL8135633.1"/>
    </source>
</evidence>
<organism evidence="1 2">
    <name type="scientific">Orchesella dallaii</name>
    <dbReference type="NCBI Taxonomy" id="48710"/>
    <lineage>
        <taxon>Eukaryota</taxon>
        <taxon>Metazoa</taxon>
        <taxon>Ecdysozoa</taxon>
        <taxon>Arthropoda</taxon>
        <taxon>Hexapoda</taxon>
        <taxon>Collembola</taxon>
        <taxon>Entomobryomorpha</taxon>
        <taxon>Entomobryoidea</taxon>
        <taxon>Orchesellidae</taxon>
        <taxon>Orchesellinae</taxon>
        <taxon>Orchesella</taxon>
    </lineage>
</organism>
<dbReference type="EMBL" id="CAXLJM020000109">
    <property type="protein sequence ID" value="CAL8135633.1"/>
    <property type="molecule type" value="Genomic_DNA"/>
</dbReference>
<dbReference type="InterPro" id="IPR032675">
    <property type="entry name" value="LRR_dom_sf"/>
</dbReference>
<proteinExistence type="predicted"/>
<accession>A0ABP1RTW9</accession>
<dbReference type="Proteomes" id="UP001642540">
    <property type="component" value="Unassembled WGS sequence"/>
</dbReference>
<evidence type="ECO:0000313" key="2">
    <source>
        <dbReference type="Proteomes" id="UP001642540"/>
    </source>
</evidence>
<name>A0ABP1RTW9_9HEXA</name>